<dbReference type="Gene3D" id="3.40.50.10540">
    <property type="entry name" value="Crotonobetainyl-coa:carnitine coa-transferase, domain 1"/>
    <property type="match status" value="1"/>
</dbReference>
<reference evidence="2" key="1">
    <citation type="journal article" date="2012" name="PLoS Genet.">
        <title>Comparative analysis of the genomes of two field isolates of the rice blast fungus Magnaporthe oryzae.</title>
        <authorList>
            <person name="Xue M."/>
            <person name="Yang J."/>
            <person name="Li Z."/>
            <person name="Hu S."/>
            <person name="Yao N."/>
            <person name="Dean R.A."/>
            <person name="Zhao W."/>
            <person name="Shen M."/>
            <person name="Zhang H."/>
            <person name="Li C."/>
            <person name="Liu L."/>
            <person name="Cao L."/>
            <person name="Xu X."/>
            <person name="Xing Y."/>
            <person name="Hsiang T."/>
            <person name="Zhang Z."/>
            <person name="Xu J.R."/>
            <person name="Peng Y.L."/>
        </authorList>
    </citation>
    <scope>NUCLEOTIDE SEQUENCE</scope>
    <source>
        <strain evidence="2">Y34</strain>
    </source>
</reference>
<dbReference type="EMBL" id="JH793038">
    <property type="protein sequence ID" value="ELQ33194.1"/>
    <property type="molecule type" value="Genomic_DNA"/>
</dbReference>
<name>A0AA97NN84_PYRO3</name>
<organism evidence="2">
    <name type="scientific">Pyricularia oryzae (strain Y34)</name>
    <name type="common">Rice blast fungus</name>
    <name type="synonym">Magnaporthe oryzae</name>
    <dbReference type="NCBI Taxonomy" id="1143189"/>
    <lineage>
        <taxon>Eukaryota</taxon>
        <taxon>Fungi</taxon>
        <taxon>Dikarya</taxon>
        <taxon>Ascomycota</taxon>
        <taxon>Pezizomycotina</taxon>
        <taxon>Sordariomycetes</taxon>
        <taxon>Sordariomycetidae</taxon>
        <taxon>Magnaporthales</taxon>
        <taxon>Pyriculariaceae</taxon>
        <taxon>Pyricularia</taxon>
    </lineage>
</organism>
<dbReference type="GO" id="GO:0003824">
    <property type="term" value="F:catalytic activity"/>
    <property type="evidence" value="ECO:0007669"/>
    <property type="project" value="InterPro"/>
</dbReference>
<protein>
    <recommendedName>
        <fullName evidence="3">CoA-transferase family III</fullName>
    </recommendedName>
</protein>
<gene>
    <name evidence="2" type="ORF">OOU_Y34scaffold00989g3</name>
</gene>
<comment type="similarity">
    <text evidence="1">Belongs to the CoA-transferase III family.</text>
</comment>
<dbReference type="Proteomes" id="UP000011086">
    <property type="component" value="Unassembled WGS sequence"/>
</dbReference>
<dbReference type="InterPro" id="IPR003673">
    <property type="entry name" value="CoA-Trfase_fam_III"/>
</dbReference>
<dbReference type="InterPro" id="IPR052985">
    <property type="entry name" value="CoA-trans_III_biosynth/detox"/>
</dbReference>
<dbReference type="SUPFAM" id="SSF89796">
    <property type="entry name" value="CoA-transferase family III (CaiB/BaiF)"/>
    <property type="match status" value="2"/>
</dbReference>
<accession>A0AA97NN84</accession>
<dbReference type="AlphaFoldDB" id="A0AA97NN84"/>
<proteinExistence type="inferred from homology"/>
<evidence type="ECO:0008006" key="3">
    <source>
        <dbReference type="Google" id="ProtNLM"/>
    </source>
</evidence>
<dbReference type="Pfam" id="PF02515">
    <property type="entry name" value="CoA_transf_3"/>
    <property type="match status" value="1"/>
</dbReference>
<evidence type="ECO:0000313" key="2">
    <source>
        <dbReference type="EMBL" id="ELQ33194.1"/>
    </source>
</evidence>
<dbReference type="PANTHER" id="PTHR48229">
    <property type="entry name" value="CAIB/BAIF FAMILY ENZYME (AFU_ORTHOLOGUE AFUA_1G05360)-RELATED"/>
    <property type="match status" value="1"/>
</dbReference>
<evidence type="ECO:0000256" key="1">
    <source>
        <dbReference type="ARBA" id="ARBA00008383"/>
    </source>
</evidence>
<dbReference type="InterPro" id="IPR023606">
    <property type="entry name" value="CoA-Trfase_III_dom_1_sf"/>
</dbReference>
<dbReference type="PANTHER" id="PTHR48229:SF2">
    <property type="entry name" value="CAIB_BAIF FAMILY PROTEIN"/>
    <property type="match status" value="1"/>
</dbReference>
<sequence length="606" mass="67112">MALLQRSHPQQSPSVGRKLSYQTHVMNKATIGNGAYSVPAEARKTFHEQILANPLIRKSLPAGIEKTAQSIVFTGANAPTLPVNLRFAESISSLKALEASLLGLVLEMKYGVLPQKVEINTDHAQLFIMSFALWVLDPAGANMSAGTMRTVEGRKQLARYFPSWERRFSSSDAENRYNMAVTNIYATKDDRYFHLHGSLDPGPMLEALGLPKVVEFETADASKQPFQQAVGHLKADELQVLVDKSRQAGTTCLTKEEYISSEQGQANAQVGLFEIISHPSVSQPRTWWPGGGDARRPLAGLKVVELSRVIAAPVIGRSLAEFGASVMRITARHLPDTSGLHLDTNHGKWNACLDLRKEGDREALRELIYDADVFIQGYRPGVLDKYGFGERHVLDLCRSRKDRGGIIYVAENCYGWHGPWADRPGWQQISDASCGTSYEFGRALGRDEPVTPIFPNSDYSTGVAGSAGVLTALLRRAEEGGSFTVRVALNYYSRWLLLSVGAYPQHVWEDLRRRSGVPQFEHHHSMDHTIPTVFPWLFRSGIITKPEFYTEYYAKNLGTTVRIVAPVLRYPGGEVEPGFQVGTRTNGVDMAKWPKDLGVEVVDGDS</sequence>